<evidence type="ECO:0000313" key="2">
    <source>
        <dbReference type="Proteomes" id="UP000190961"/>
    </source>
</evidence>
<dbReference type="AlphaFoldDB" id="A0A1T5MCV5"/>
<accession>A0A1T5MCV5</accession>
<keyword evidence="2" id="KW-1185">Reference proteome</keyword>
<proteinExistence type="predicted"/>
<reference evidence="1 2" key="1">
    <citation type="submission" date="2017-02" db="EMBL/GenBank/DDBJ databases">
        <authorList>
            <person name="Peterson S.W."/>
        </authorList>
    </citation>
    <scope>NUCLEOTIDE SEQUENCE [LARGE SCALE GENOMIC DNA]</scope>
    <source>
        <strain evidence="1 2">DSM 25262</strain>
    </source>
</reference>
<evidence type="ECO:0000313" key="1">
    <source>
        <dbReference type="EMBL" id="SKC86066.1"/>
    </source>
</evidence>
<dbReference type="Proteomes" id="UP000190961">
    <property type="component" value="Unassembled WGS sequence"/>
</dbReference>
<dbReference type="EMBL" id="FUZU01000004">
    <property type="protein sequence ID" value="SKC86066.1"/>
    <property type="molecule type" value="Genomic_DNA"/>
</dbReference>
<organism evidence="1 2">
    <name type="scientific">Ohtaekwangia koreensis</name>
    <dbReference type="NCBI Taxonomy" id="688867"/>
    <lineage>
        <taxon>Bacteria</taxon>
        <taxon>Pseudomonadati</taxon>
        <taxon>Bacteroidota</taxon>
        <taxon>Cytophagia</taxon>
        <taxon>Cytophagales</taxon>
        <taxon>Fulvivirgaceae</taxon>
        <taxon>Ohtaekwangia</taxon>
    </lineage>
</organism>
<name>A0A1T5MCV5_9BACT</name>
<protein>
    <submittedName>
        <fullName evidence="1">Uncharacterized protein</fullName>
    </submittedName>
</protein>
<gene>
    <name evidence="1" type="ORF">SAMN05660236_5052</name>
</gene>
<dbReference type="STRING" id="688867.SAMN05660236_5052"/>
<sequence>MYLYMYSISITTIYVVIYMIKNKDVLIASQNSMLWQIELSGIY</sequence>